<dbReference type="SUPFAM" id="SSF52317">
    <property type="entry name" value="Class I glutamine amidotransferase-like"/>
    <property type="match status" value="1"/>
</dbReference>
<dbReference type="HAMAP" id="MF_01615">
    <property type="entry name" value="PdxT"/>
    <property type="match status" value="1"/>
</dbReference>
<dbReference type="NCBIfam" id="TIGR03800">
    <property type="entry name" value="PLP_synth_Pdx2"/>
    <property type="match status" value="1"/>
</dbReference>
<dbReference type="GO" id="GO:0005829">
    <property type="term" value="C:cytosol"/>
    <property type="evidence" value="ECO:0007669"/>
    <property type="project" value="TreeGrafter"/>
</dbReference>
<dbReference type="GO" id="GO:0016829">
    <property type="term" value="F:lyase activity"/>
    <property type="evidence" value="ECO:0007669"/>
    <property type="project" value="UniProtKB-KW"/>
</dbReference>
<gene>
    <name evidence="6" type="ORF">UFOPK3376_00594</name>
</gene>
<dbReference type="GO" id="GO:1903600">
    <property type="term" value="C:glutaminase complex"/>
    <property type="evidence" value="ECO:0007669"/>
    <property type="project" value="TreeGrafter"/>
</dbReference>
<dbReference type="GO" id="GO:0008614">
    <property type="term" value="P:pyridoxine metabolic process"/>
    <property type="evidence" value="ECO:0007669"/>
    <property type="project" value="TreeGrafter"/>
</dbReference>
<dbReference type="InterPro" id="IPR029062">
    <property type="entry name" value="Class_I_gatase-like"/>
</dbReference>
<keyword evidence="1" id="KW-0378">Hydrolase</keyword>
<keyword evidence="3" id="KW-0315">Glutamine amidotransferase</keyword>
<evidence type="ECO:0000256" key="2">
    <source>
        <dbReference type="ARBA" id="ARBA00022898"/>
    </source>
</evidence>
<evidence type="ECO:0000256" key="4">
    <source>
        <dbReference type="ARBA" id="ARBA00023239"/>
    </source>
</evidence>
<name>A0A6J7D9P8_9ZZZZ</name>
<dbReference type="GO" id="GO:0042823">
    <property type="term" value="P:pyridoxal phosphate biosynthetic process"/>
    <property type="evidence" value="ECO:0007669"/>
    <property type="project" value="InterPro"/>
</dbReference>
<evidence type="ECO:0000256" key="5">
    <source>
        <dbReference type="ARBA" id="ARBA00049534"/>
    </source>
</evidence>
<keyword evidence="2" id="KW-0663">Pyridoxal phosphate</keyword>
<evidence type="ECO:0000313" key="6">
    <source>
        <dbReference type="EMBL" id="CAB4867001.1"/>
    </source>
</evidence>
<dbReference type="Pfam" id="PF01174">
    <property type="entry name" value="SNO"/>
    <property type="match status" value="1"/>
</dbReference>
<dbReference type="AlphaFoldDB" id="A0A6J7D9P8"/>
<dbReference type="PANTHER" id="PTHR31559">
    <property type="entry name" value="PYRIDOXAL 5'-PHOSPHATE SYNTHASE SUBUNIT SNO"/>
    <property type="match status" value="1"/>
</dbReference>
<keyword evidence="4" id="KW-0456">Lyase</keyword>
<comment type="catalytic activity">
    <reaction evidence="5">
        <text>L-glutamine + H2O = L-glutamate + NH4(+)</text>
        <dbReference type="Rhea" id="RHEA:15889"/>
        <dbReference type="ChEBI" id="CHEBI:15377"/>
        <dbReference type="ChEBI" id="CHEBI:28938"/>
        <dbReference type="ChEBI" id="CHEBI:29985"/>
        <dbReference type="ChEBI" id="CHEBI:58359"/>
        <dbReference type="EC" id="3.5.1.2"/>
    </reaction>
</comment>
<dbReference type="Gene3D" id="3.40.50.880">
    <property type="match status" value="1"/>
</dbReference>
<evidence type="ECO:0000256" key="3">
    <source>
        <dbReference type="ARBA" id="ARBA00022962"/>
    </source>
</evidence>
<evidence type="ECO:0000256" key="1">
    <source>
        <dbReference type="ARBA" id="ARBA00022801"/>
    </source>
</evidence>
<organism evidence="6">
    <name type="scientific">freshwater metagenome</name>
    <dbReference type="NCBI Taxonomy" id="449393"/>
    <lineage>
        <taxon>unclassified sequences</taxon>
        <taxon>metagenomes</taxon>
        <taxon>ecological metagenomes</taxon>
    </lineage>
</organism>
<dbReference type="PIRSF" id="PIRSF005639">
    <property type="entry name" value="Glut_amidoT_SNO"/>
    <property type="match status" value="1"/>
</dbReference>
<dbReference type="PANTHER" id="PTHR31559:SF0">
    <property type="entry name" value="PYRIDOXAL 5'-PHOSPHATE SYNTHASE SUBUNIT SNO1-RELATED"/>
    <property type="match status" value="1"/>
</dbReference>
<dbReference type="CDD" id="cd01749">
    <property type="entry name" value="GATase1_PB"/>
    <property type="match status" value="1"/>
</dbReference>
<dbReference type="PROSITE" id="PS51130">
    <property type="entry name" value="PDXT_SNO_2"/>
    <property type="match status" value="1"/>
</dbReference>
<accession>A0A6J7D9P8</accession>
<protein>
    <submittedName>
        <fullName evidence="6">Unannotated protein</fullName>
    </submittedName>
</protein>
<proteinExistence type="inferred from homology"/>
<dbReference type="GO" id="GO:0004359">
    <property type="term" value="F:glutaminase activity"/>
    <property type="evidence" value="ECO:0007669"/>
    <property type="project" value="UniProtKB-EC"/>
</dbReference>
<dbReference type="EMBL" id="CAFBLP010000010">
    <property type="protein sequence ID" value="CAB4867001.1"/>
    <property type="molecule type" value="Genomic_DNA"/>
</dbReference>
<dbReference type="InterPro" id="IPR002161">
    <property type="entry name" value="PdxT/SNO"/>
</dbReference>
<reference evidence="6" key="1">
    <citation type="submission" date="2020-05" db="EMBL/GenBank/DDBJ databases">
        <authorList>
            <person name="Chiriac C."/>
            <person name="Salcher M."/>
            <person name="Ghai R."/>
            <person name="Kavagutti S V."/>
        </authorList>
    </citation>
    <scope>NUCLEOTIDE SEQUENCE</scope>
</reference>
<sequence length="188" mass="20236">MLVGVLALQGAFAAHQRALAECGVLTRQVRVSADLDGIDALVMPGGESTTMSHLLTTSGLFDPLAERIRDGLAVFGTCAGMILLAREVLDGRPDQRSLAAIDITVRRNGYGRQVDSFEADITIDSLAAPFHAVFIRAPKVERIGPAVQVIAAHDDVPVFAREGRVFVASFHPELTPDPRLHSLFLQEV</sequence>
<dbReference type="PROSITE" id="PS51273">
    <property type="entry name" value="GATASE_TYPE_1"/>
    <property type="match status" value="1"/>
</dbReference>
<dbReference type="FunFam" id="3.40.50.880:FF:000010">
    <property type="entry name" value="uncharacterized protein LOC100176842 isoform X2"/>
    <property type="match status" value="1"/>
</dbReference>